<evidence type="ECO:0000313" key="7">
    <source>
        <dbReference type="Proteomes" id="UP000693996"/>
    </source>
</evidence>
<comment type="subcellular location">
    <subcellularLocation>
        <location evidence="5">Cytoplasm</location>
    </subcellularLocation>
</comment>
<organism evidence="6 7">
    <name type="scientific">Candidatus Vallotiella hemipterorum</name>
    <dbReference type="NCBI Taxonomy" id="1177213"/>
    <lineage>
        <taxon>Bacteria</taxon>
        <taxon>Pseudomonadati</taxon>
        <taxon>Pseudomonadota</taxon>
        <taxon>Betaproteobacteria</taxon>
        <taxon>Burkholderiales</taxon>
        <taxon>Burkholderiaceae</taxon>
        <taxon>Candidatus Vallotiella</taxon>
    </lineage>
</organism>
<dbReference type="GO" id="GO:0005840">
    <property type="term" value="C:ribosome"/>
    <property type="evidence" value="ECO:0007669"/>
    <property type="project" value="UniProtKB-KW"/>
</dbReference>
<dbReference type="Proteomes" id="UP000693996">
    <property type="component" value="Chromosome"/>
</dbReference>
<dbReference type="EMBL" id="OU343031">
    <property type="protein sequence ID" value="CAG7599636.1"/>
    <property type="molecule type" value="Genomic_DNA"/>
</dbReference>
<dbReference type="PANTHER" id="PTHR43648:SF1">
    <property type="entry name" value="ELECTRON TRANSFER FLAVOPROTEIN BETA SUBUNIT LYSINE METHYLTRANSFERASE"/>
    <property type="match status" value="1"/>
</dbReference>
<dbReference type="GO" id="GO:0005829">
    <property type="term" value="C:cytosol"/>
    <property type="evidence" value="ECO:0007669"/>
    <property type="project" value="TreeGrafter"/>
</dbReference>
<comment type="catalytic activity">
    <reaction evidence="5">
        <text>L-lysyl-[protein] + 3 S-adenosyl-L-methionine = N(6),N(6),N(6)-trimethyl-L-lysyl-[protein] + 3 S-adenosyl-L-homocysteine + 3 H(+)</text>
        <dbReference type="Rhea" id="RHEA:54192"/>
        <dbReference type="Rhea" id="RHEA-COMP:9752"/>
        <dbReference type="Rhea" id="RHEA-COMP:13826"/>
        <dbReference type="ChEBI" id="CHEBI:15378"/>
        <dbReference type="ChEBI" id="CHEBI:29969"/>
        <dbReference type="ChEBI" id="CHEBI:57856"/>
        <dbReference type="ChEBI" id="CHEBI:59789"/>
        <dbReference type="ChEBI" id="CHEBI:61961"/>
    </reaction>
</comment>
<accession>A0A916JST1</accession>
<dbReference type="HAMAP" id="MF_00735">
    <property type="entry name" value="Methyltr_PrmA"/>
    <property type="match status" value="1"/>
</dbReference>
<protein>
    <recommendedName>
        <fullName evidence="5">Ribosomal protein L11 methyltransferase</fullName>
        <shortName evidence="5">L11 Mtase</shortName>
        <ecNumber evidence="5">2.1.1.-</ecNumber>
    </recommendedName>
</protein>
<name>A0A916JST1_9BURK</name>
<feature type="binding site" evidence="5">
    <location>
        <position position="173"/>
    </location>
    <ligand>
        <name>S-adenosyl-L-methionine</name>
        <dbReference type="ChEBI" id="CHEBI:59789"/>
    </ligand>
</feature>
<dbReference type="CDD" id="cd02440">
    <property type="entry name" value="AdoMet_MTases"/>
    <property type="match status" value="1"/>
</dbReference>
<keyword evidence="3 5" id="KW-0808">Transferase</keyword>
<feature type="binding site" evidence="5">
    <location>
        <position position="234"/>
    </location>
    <ligand>
        <name>S-adenosyl-L-methionine</name>
        <dbReference type="ChEBI" id="CHEBI:59789"/>
    </ligand>
</feature>
<keyword evidence="6" id="KW-0689">Ribosomal protein</keyword>
<dbReference type="Pfam" id="PF06325">
    <property type="entry name" value="PrmA"/>
    <property type="match status" value="1"/>
</dbReference>
<dbReference type="PANTHER" id="PTHR43648">
    <property type="entry name" value="ELECTRON TRANSFER FLAVOPROTEIN BETA SUBUNIT LYSINE METHYLTRANSFERASE"/>
    <property type="match status" value="1"/>
</dbReference>
<dbReference type="GO" id="GO:0032259">
    <property type="term" value="P:methylation"/>
    <property type="evidence" value="ECO:0007669"/>
    <property type="project" value="UniProtKB-KW"/>
</dbReference>
<dbReference type="PIRSF" id="PIRSF000401">
    <property type="entry name" value="RPL11_MTase"/>
    <property type="match status" value="1"/>
</dbReference>
<dbReference type="AlphaFoldDB" id="A0A916JST1"/>
<dbReference type="GO" id="GO:0016279">
    <property type="term" value="F:protein-lysine N-methyltransferase activity"/>
    <property type="evidence" value="ECO:0007669"/>
    <property type="project" value="TreeGrafter"/>
</dbReference>
<keyword evidence="1 5" id="KW-0963">Cytoplasm</keyword>
<feature type="binding site" evidence="5">
    <location>
        <position position="195"/>
    </location>
    <ligand>
        <name>S-adenosyl-L-methionine</name>
        <dbReference type="ChEBI" id="CHEBI:59789"/>
    </ligand>
</feature>
<dbReference type="EC" id="2.1.1.-" evidence="5"/>
<dbReference type="KEGG" id="vtr:MYVALT_F_00340"/>
<proteinExistence type="inferred from homology"/>
<sequence>MNYREIILEIDRDNTEALSNALLELGVLSVCIEDADAEMPHEQALFSESGFVTDQIAWMRSRVISMLRPQQDPAVLLAAAANKASLPTCPVFTTRDLPEQDWVRFMQSYIEPIHIGHRIWVMPSWNNTQKKDAIVLELDPGLAFGTGSHPTTRLCMEWIEQHVRDGDSLLDYGCGSGILAILAFKCGASPVVGIDTDPQAVELAQLNSERNHVRISYGLPCECHENELDVVIANILANPLKLMAPMLTSRVKPGGRLVLSGILTCQVDSVVAAYTGHIELAVWRECNGWVCLAGRRPTIN</sequence>
<dbReference type="RefSeq" id="WP_216796690.1">
    <property type="nucleotide sequence ID" value="NZ_OU343031.1"/>
</dbReference>
<gene>
    <name evidence="5 6" type="primary">prmA</name>
    <name evidence="6" type="ORF">MYVALT_F_00340</name>
</gene>
<reference evidence="6" key="1">
    <citation type="submission" date="2021-06" db="EMBL/GenBank/DDBJ databases">
        <authorList>
            <person name="Szabo G."/>
        </authorList>
    </citation>
    <scope>NUCLEOTIDE SEQUENCE</scope>
    <source>
        <strain evidence="6">MYVALT</strain>
    </source>
</reference>
<evidence type="ECO:0000256" key="4">
    <source>
        <dbReference type="ARBA" id="ARBA00022691"/>
    </source>
</evidence>
<evidence type="ECO:0000313" key="6">
    <source>
        <dbReference type="EMBL" id="CAG7599636.1"/>
    </source>
</evidence>
<keyword evidence="7" id="KW-1185">Reference proteome</keyword>
<evidence type="ECO:0000256" key="3">
    <source>
        <dbReference type="ARBA" id="ARBA00022679"/>
    </source>
</evidence>
<dbReference type="InterPro" id="IPR050078">
    <property type="entry name" value="Ribosomal_L11_MeTrfase_PrmA"/>
</dbReference>
<evidence type="ECO:0000256" key="5">
    <source>
        <dbReference type="HAMAP-Rule" id="MF_00735"/>
    </source>
</evidence>
<keyword evidence="6" id="KW-0687">Ribonucleoprotein</keyword>
<comment type="function">
    <text evidence="5">Methylates ribosomal protein L11.</text>
</comment>
<feature type="binding site" evidence="5">
    <location>
        <position position="152"/>
    </location>
    <ligand>
        <name>S-adenosyl-L-methionine</name>
        <dbReference type="ChEBI" id="CHEBI:59789"/>
    </ligand>
</feature>
<comment type="similarity">
    <text evidence="5">Belongs to the methyltransferase superfamily. PrmA family.</text>
</comment>
<evidence type="ECO:0000256" key="1">
    <source>
        <dbReference type="ARBA" id="ARBA00022490"/>
    </source>
</evidence>
<keyword evidence="4 5" id="KW-0949">S-adenosyl-L-methionine</keyword>
<evidence type="ECO:0000256" key="2">
    <source>
        <dbReference type="ARBA" id="ARBA00022603"/>
    </source>
</evidence>
<dbReference type="InterPro" id="IPR004498">
    <property type="entry name" value="Ribosomal_PrmA_MeTrfase"/>
</dbReference>
<keyword evidence="2 5" id="KW-0489">Methyltransferase</keyword>
<dbReference type="NCBIfam" id="TIGR00406">
    <property type="entry name" value="prmA"/>
    <property type="match status" value="1"/>
</dbReference>